<reference evidence="1" key="1">
    <citation type="submission" date="2019-11" db="EMBL/GenBank/DDBJ databases">
        <authorList>
            <person name="Liu Y."/>
            <person name="Hou J."/>
            <person name="Li T.-Q."/>
            <person name="Guan C.-H."/>
            <person name="Wu X."/>
            <person name="Wu H.-Z."/>
            <person name="Ling F."/>
            <person name="Zhang R."/>
            <person name="Shi X.-G."/>
            <person name="Ren J.-P."/>
            <person name="Chen E.-F."/>
            <person name="Sun J.-M."/>
        </authorList>
    </citation>
    <scope>NUCLEOTIDE SEQUENCE</scope>
    <source>
        <strain evidence="1">Adult_tree_wgs_1</strain>
        <tissue evidence="1">Leaves</tissue>
    </source>
</reference>
<evidence type="ECO:0000313" key="1">
    <source>
        <dbReference type="EMBL" id="KAF7123412.1"/>
    </source>
</evidence>
<dbReference type="AlphaFoldDB" id="A0A834G1Q9"/>
<protein>
    <recommendedName>
        <fullName evidence="3">Reverse transcriptase Ty1/copia-type domain-containing protein</fullName>
    </recommendedName>
</protein>
<organism evidence="1 2">
    <name type="scientific">Rhododendron simsii</name>
    <name type="common">Sims's rhododendron</name>
    <dbReference type="NCBI Taxonomy" id="118357"/>
    <lineage>
        <taxon>Eukaryota</taxon>
        <taxon>Viridiplantae</taxon>
        <taxon>Streptophyta</taxon>
        <taxon>Embryophyta</taxon>
        <taxon>Tracheophyta</taxon>
        <taxon>Spermatophyta</taxon>
        <taxon>Magnoliopsida</taxon>
        <taxon>eudicotyledons</taxon>
        <taxon>Gunneridae</taxon>
        <taxon>Pentapetalae</taxon>
        <taxon>asterids</taxon>
        <taxon>Ericales</taxon>
        <taxon>Ericaceae</taxon>
        <taxon>Ericoideae</taxon>
        <taxon>Rhodoreae</taxon>
        <taxon>Rhododendron</taxon>
    </lineage>
</organism>
<name>A0A834G1Q9_RHOSS</name>
<keyword evidence="2" id="KW-1185">Reference proteome</keyword>
<sequence>MNEEIATIEKNHTWDLVELPKGKDIIKLKWVYKTKYKEDGSIQKHIEFRHHFIRDLVQKGEIQLEFVNTKEQLADIMTKSVASEKFIHKPVIANIRLVVFLKPVTADVRLVYIIGERVDRRVPAVATEALKSALLSCLSSVGDKSGKQSKSAEEQKDWSPEAVGEGVLVIGEFRKSIRFYNGKRRGLVEEEPGFGQIVGDLYLPLTDQRRFRHERVCAGFGGSNLHWQD</sequence>
<accession>A0A834G1Q9</accession>
<evidence type="ECO:0000313" key="2">
    <source>
        <dbReference type="Proteomes" id="UP000626092"/>
    </source>
</evidence>
<dbReference type="CDD" id="cd09272">
    <property type="entry name" value="RNase_HI_RT_Ty1"/>
    <property type="match status" value="1"/>
</dbReference>
<comment type="caution">
    <text evidence="1">The sequence shown here is derived from an EMBL/GenBank/DDBJ whole genome shotgun (WGS) entry which is preliminary data.</text>
</comment>
<proteinExistence type="predicted"/>
<evidence type="ECO:0008006" key="3">
    <source>
        <dbReference type="Google" id="ProtNLM"/>
    </source>
</evidence>
<gene>
    <name evidence="1" type="ORF">RHSIM_Rhsim12G0119300</name>
</gene>
<dbReference type="Proteomes" id="UP000626092">
    <property type="component" value="Unassembled WGS sequence"/>
</dbReference>
<dbReference type="OrthoDB" id="1917367at2759"/>
<dbReference type="EMBL" id="WJXA01000012">
    <property type="protein sequence ID" value="KAF7123412.1"/>
    <property type="molecule type" value="Genomic_DNA"/>
</dbReference>